<sequence length="380" mass="41604">MVKVEIPLPPHVDANMHDTFMTTHDKDYNITNASTISSIRQDNGSGHLSNRPLFARPRGQHSPTAHQDFFPARNGTLSAEQWHALRLTALKPKEDNTAFVRLGSTHRFPGAVFSGPTESTMKASYHNYGTVGSPPSEWPAMYSGAATTSYNPGFLLVNSPPDNAPVATGFQEKHDVIKPHPGRSRLTHTANLPGTYFQHSRLIGDRSLAYPNQLPVGLSSASDFSSTRGRSLGARSMLDTLSGRSISSAPSVNSIASLYNTNPLAMSPPEQETCRVAHRVENQGHVRGTTYQANFVRQQNLPELTDPSKAKKSKMVVALPNVKAQAHETAVLTDSRGQLLAEKPEGVHTSVWRRLKTMEKTLSVDKIDPHAHKLRSVSVR</sequence>
<evidence type="ECO:0000313" key="2">
    <source>
        <dbReference type="Proteomes" id="UP000051952"/>
    </source>
</evidence>
<proteinExistence type="predicted"/>
<dbReference type="OMA" id="GEVRNRP"/>
<dbReference type="VEuPathDB" id="TriTrypDB:BSAL_39465"/>
<gene>
    <name evidence="1" type="ORF">BSAL_39465</name>
</gene>
<dbReference type="OrthoDB" id="245275at2759"/>
<name>A0A0S4JRC7_BODSA</name>
<protein>
    <submittedName>
        <fullName evidence="1">Uncharacterized protein</fullName>
    </submittedName>
</protein>
<organism evidence="1 2">
    <name type="scientific">Bodo saltans</name>
    <name type="common">Flagellated protozoan</name>
    <dbReference type="NCBI Taxonomy" id="75058"/>
    <lineage>
        <taxon>Eukaryota</taxon>
        <taxon>Discoba</taxon>
        <taxon>Euglenozoa</taxon>
        <taxon>Kinetoplastea</taxon>
        <taxon>Metakinetoplastina</taxon>
        <taxon>Eubodonida</taxon>
        <taxon>Bodonidae</taxon>
        <taxon>Bodo</taxon>
    </lineage>
</organism>
<evidence type="ECO:0000313" key="1">
    <source>
        <dbReference type="EMBL" id="CUG92808.1"/>
    </source>
</evidence>
<keyword evidence="2" id="KW-1185">Reference proteome</keyword>
<dbReference type="EMBL" id="CYKH01002089">
    <property type="protein sequence ID" value="CUG92808.1"/>
    <property type="molecule type" value="Genomic_DNA"/>
</dbReference>
<dbReference type="AlphaFoldDB" id="A0A0S4JRC7"/>
<dbReference type="Proteomes" id="UP000051952">
    <property type="component" value="Unassembled WGS sequence"/>
</dbReference>
<accession>A0A0S4JRC7</accession>
<reference evidence="2" key="1">
    <citation type="submission" date="2015-09" db="EMBL/GenBank/DDBJ databases">
        <authorList>
            <consortium name="Pathogen Informatics"/>
        </authorList>
    </citation>
    <scope>NUCLEOTIDE SEQUENCE [LARGE SCALE GENOMIC DNA]</scope>
    <source>
        <strain evidence="2">Lake Konstanz</strain>
    </source>
</reference>